<keyword evidence="2" id="KW-1185">Reference proteome</keyword>
<sequence length="213" mass="24048">MPATRLRGREAGPPFPFHRLCPVPITRTEESSEFRRPMTDECWQDAVRTLAGQIDPAHRRLLEAVANEISLNIKALDTLMDRYCRETCPSCGNPCCDGREVFYNRADLLYLLGTGKPVPPGQTRRTPGEACRYLTSGGCLLPRDERPYVCVWFLCEPQMGLFQAEKPATQRQVINTLLDTRSYRLGLESLHDKSGCRLKEVHSTGSECPCTEK</sequence>
<dbReference type="AlphaFoldDB" id="A0LF49"/>
<dbReference type="eggNOG" id="ENOG5032UW9">
    <property type="taxonomic scope" value="Bacteria"/>
</dbReference>
<dbReference type="InParanoid" id="A0LF49"/>
<proteinExistence type="predicted"/>
<evidence type="ECO:0000313" key="1">
    <source>
        <dbReference type="EMBL" id="ABK16051.1"/>
    </source>
</evidence>
<gene>
    <name evidence="1" type="ordered locus">Sfum_0351</name>
</gene>
<dbReference type="EMBL" id="CP000478">
    <property type="protein sequence ID" value="ABK16051.1"/>
    <property type="molecule type" value="Genomic_DNA"/>
</dbReference>
<dbReference type="STRING" id="335543.Sfum_0351"/>
<protein>
    <submittedName>
        <fullName evidence="1">Uncharacterized protein</fullName>
    </submittedName>
</protein>
<reference evidence="1 2" key="1">
    <citation type="submission" date="2006-10" db="EMBL/GenBank/DDBJ databases">
        <title>Complete sequence of Syntrophobacter fumaroxidans MPOB.</title>
        <authorList>
            <consortium name="US DOE Joint Genome Institute"/>
            <person name="Copeland A."/>
            <person name="Lucas S."/>
            <person name="Lapidus A."/>
            <person name="Barry K."/>
            <person name="Detter J.C."/>
            <person name="Glavina del Rio T."/>
            <person name="Hammon N."/>
            <person name="Israni S."/>
            <person name="Pitluck S."/>
            <person name="Goltsman E.G."/>
            <person name="Martinez M."/>
            <person name="Schmutz J."/>
            <person name="Larimer F."/>
            <person name="Land M."/>
            <person name="Hauser L."/>
            <person name="Kyrpides N."/>
            <person name="Kim E."/>
            <person name="Boone D.R."/>
            <person name="Brockman F."/>
            <person name="Culley D."/>
            <person name="Ferry J."/>
            <person name="Gunsalus R."/>
            <person name="McInerney M.J."/>
            <person name="Morrison M."/>
            <person name="Plugge C."/>
            <person name="Rohlin L."/>
            <person name="Scholten J."/>
            <person name="Sieber J."/>
            <person name="Stams A.J.M."/>
            <person name="Worm P."/>
            <person name="Henstra A.M."/>
            <person name="Richardson P."/>
        </authorList>
    </citation>
    <scope>NUCLEOTIDE SEQUENCE [LARGE SCALE GENOMIC DNA]</scope>
    <source>
        <strain evidence="2">DSM 10017 / MPOB</strain>
    </source>
</reference>
<dbReference type="Proteomes" id="UP000001784">
    <property type="component" value="Chromosome"/>
</dbReference>
<evidence type="ECO:0000313" key="2">
    <source>
        <dbReference type="Proteomes" id="UP000001784"/>
    </source>
</evidence>
<accession>A0LF49</accession>
<name>A0LF49_SYNFM</name>
<dbReference type="HOGENOM" id="CLU_1293806_0_0_7"/>
<organism evidence="1 2">
    <name type="scientific">Syntrophobacter fumaroxidans (strain DSM 10017 / MPOB)</name>
    <dbReference type="NCBI Taxonomy" id="335543"/>
    <lineage>
        <taxon>Bacteria</taxon>
        <taxon>Pseudomonadati</taxon>
        <taxon>Thermodesulfobacteriota</taxon>
        <taxon>Syntrophobacteria</taxon>
        <taxon>Syntrophobacterales</taxon>
        <taxon>Syntrophobacteraceae</taxon>
        <taxon>Syntrophobacter</taxon>
    </lineage>
</organism>
<dbReference type="KEGG" id="sfu:Sfum_0351"/>